<evidence type="ECO:0000313" key="4">
    <source>
        <dbReference type="Proteomes" id="UP000216311"/>
    </source>
</evidence>
<evidence type="ECO:0000256" key="1">
    <source>
        <dbReference type="SAM" id="SignalP"/>
    </source>
</evidence>
<dbReference type="EMBL" id="NMVQ01000001">
    <property type="protein sequence ID" value="OYO25295.1"/>
    <property type="molecule type" value="Genomic_DNA"/>
</dbReference>
<dbReference type="AlphaFoldDB" id="A0A255HC67"/>
<keyword evidence="1" id="KW-0732">Signal</keyword>
<evidence type="ECO:0000313" key="3">
    <source>
        <dbReference type="EMBL" id="OYO25295.1"/>
    </source>
</evidence>
<organism evidence="3 4">
    <name type="scientific">Enemella dayhoffiae</name>
    <dbReference type="NCBI Taxonomy" id="2016507"/>
    <lineage>
        <taxon>Bacteria</taxon>
        <taxon>Bacillati</taxon>
        <taxon>Actinomycetota</taxon>
        <taxon>Actinomycetes</taxon>
        <taxon>Propionibacteriales</taxon>
        <taxon>Propionibacteriaceae</taxon>
        <taxon>Enemella</taxon>
    </lineage>
</organism>
<keyword evidence="4" id="KW-1185">Reference proteome</keyword>
<name>A0A255HC67_9ACTN</name>
<dbReference type="InterPro" id="IPR005184">
    <property type="entry name" value="DUF306_Meta_HslJ"/>
</dbReference>
<dbReference type="Gene3D" id="2.40.128.270">
    <property type="match status" value="1"/>
</dbReference>
<accession>A0A255HC67</accession>
<dbReference type="InterPro" id="IPR038670">
    <property type="entry name" value="HslJ-like_sf"/>
</dbReference>
<reference evidence="3 4" key="1">
    <citation type="submission" date="2017-07" db="EMBL/GenBank/DDBJ databases">
        <title>Draft whole genome sequences of clinical Proprionibacteriaceae strains.</title>
        <authorList>
            <person name="Bernier A.-M."/>
            <person name="Bernard K."/>
            <person name="Domingo M.-C."/>
        </authorList>
    </citation>
    <scope>NUCLEOTIDE SEQUENCE [LARGE SCALE GENOMIC DNA]</scope>
    <source>
        <strain evidence="3 4">NML 130396</strain>
    </source>
</reference>
<feature type="domain" description="DUF306" evidence="2">
    <location>
        <begin position="49"/>
        <end position="147"/>
    </location>
</feature>
<proteinExistence type="predicted"/>
<feature type="chain" id="PRO_5039102352" description="DUF306 domain-containing protein" evidence="1">
    <location>
        <begin position="24"/>
        <end position="161"/>
    </location>
</feature>
<evidence type="ECO:0000259" key="2">
    <source>
        <dbReference type="Pfam" id="PF03724"/>
    </source>
</evidence>
<feature type="signal peptide" evidence="1">
    <location>
        <begin position="1"/>
        <end position="23"/>
    </location>
</feature>
<dbReference type="Pfam" id="PF03724">
    <property type="entry name" value="META"/>
    <property type="match status" value="1"/>
</dbReference>
<dbReference type="PROSITE" id="PS51257">
    <property type="entry name" value="PROKAR_LIPOPROTEIN"/>
    <property type="match status" value="1"/>
</dbReference>
<dbReference type="PANTHER" id="PTHR35535:SF1">
    <property type="entry name" value="HEAT SHOCK PROTEIN HSLJ"/>
    <property type="match status" value="1"/>
</dbReference>
<sequence length="161" mass="16757">MVGNMRYPLLLALSAILILTACGTGGTPAAPSPSTPGPSTPAANDAAALRGPWRVVEQAPVPPVVGKAPTITFEEARLGARPGCNTMGGGYRVEGTRLVVERLISTKMACSQDLMDQEQLVAELLAAGPQWSVSGDRLTLSASDRRLVLVRNPGTPQPTQS</sequence>
<dbReference type="Proteomes" id="UP000216311">
    <property type="component" value="Unassembled WGS sequence"/>
</dbReference>
<dbReference type="PANTHER" id="PTHR35535">
    <property type="entry name" value="HEAT SHOCK PROTEIN HSLJ"/>
    <property type="match status" value="1"/>
</dbReference>
<dbReference type="InterPro" id="IPR053147">
    <property type="entry name" value="Hsp_HslJ-like"/>
</dbReference>
<comment type="caution">
    <text evidence="3">The sequence shown here is derived from an EMBL/GenBank/DDBJ whole genome shotgun (WGS) entry which is preliminary data.</text>
</comment>
<protein>
    <recommendedName>
        <fullName evidence="2">DUF306 domain-containing protein</fullName>
    </recommendedName>
</protein>
<gene>
    <name evidence="3" type="ORF">CGZ93_02310</name>
</gene>